<dbReference type="FunFam" id="3.30.1340.30:FF:000001">
    <property type="entry name" value="Molecular chaperone OsmY"/>
    <property type="match status" value="1"/>
</dbReference>
<organism evidence="6">
    <name type="scientific">mine drainage metagenome</name>
    <dbReference type="NCBI Taxonomy" id="410659"/>
    <lineage>
        <taxon>unclassified sequences</taxon>
        <taxon>metagenomes</taxon>
        <taxon>ecological metagenomes</taxon>
    </lineage>
</organism>
<comment type="caution">
    <text evidence="6">The sequence shown here is derived from an EMBL/GenBank/DDBJ whole genome shotgun (WGS) entry which is preliminary data.</text>
</comment>
<protein>
    <submittedName>
        <fullName evidence="6">Osmotically-inducible protein Y</fullName>
    </submittedName>
</protein>
<dbReference type="PANTHER" id="PTHR34606:SF15">
    <property type="entry name" value="BON DOMAIN-CONTAINING PROTEIN"/>
    <property type="match status" value="1"/>
</dbReference>
<dbReference type="Pfam" id="PF04972">
    <property type="entry name" value="BON"/>
    <property type="match status" value="1"/>
</dbReference>
<dbReference type="PANTHER" id="PTHR34606">
    <property type="entry name" value="BON DOMAIN-CONTAINING PROTEIN"/>
    <property type="match status" value="1"/>
</dbReference>
<evidence type="ECO:0000256" key="2">
    <source>
        <dbReference type="ARBA" id="ARBA00022729"/>
    </source>
</evidence>
<keyword evidence="2" id="KW-0732">Signal</keyword>
<reference evidence="6" key="1">
    <citation type="submission" date="2016-10" db="EMBL/GenBank/DDBJ databases">
        <title>Sequence of Gallionella enrichment culture.</title>
        <authorList>
            <person name="Poehlein A."/>
            <person name="Muehling M."/>
            <person name="Daniel R."/>
        </authorList>
    </citation>
    <scope>NUCLEOTIDE SEQUENCE</scope>
</reference>
<dbReference type="PROSITE" id="PS50914">
    <property type="entry name" value="BON"/>
    <property type="match status" value="1"/>
</dbReference>
<dbReference type="SMART" id="SM00749">
    <property type="entry name" value="BON"/>
    <property type="match status" value="1"/>
</dbReference>
<evidence type="ECO:0000313" key="6">
    <source>
        <dbReference type="EMBL" id="OIQ91368.1"/>
    </source>
</evidence>
<feature type="domain" description="BON" evidence="5">
    <location>
        <begin position="42"/>
        <end position="110"/>
    </location>
</feature>
<proteinExistence type="predicted"/>
<dbReference type="Gene3D" id="3.30.1340.30">
    <property type="match status" value="1"/>
</dbReference>
<dbReference type="EMBL" id="MLJW01000261">
    <property type="protein sequence ID" value="OIQ91368.1"/>
    <property type="molecule type" value="Genomic_DNA"/>
</dbReference>
<keyword evidence="3" id="KW-0677">Repeat</keyword>
<keyword evidence="4" id="KW-0574">Periplasm</keyword>
<accession>A0A1J5R5U2</accession>
<dbReference type="GO" id="GO:0042597">
    <property type="term" value="C:periplasmic space"/>
    <property type="evidence" value="ECO:0007669"/>
    <property type="project" value="UniProtKB-SubCell"/>
</dbReference>
<dbReference type="InterPro" id="IPR051686">
    <property type="entry name" value="Lipoprotein_DolP"/>
</dbReference>
<gene>
    <name evidence="6" type="primary">osmY_16</name>
    <name evidence="6" type="ORF">GALL_267020</name>
</gene>
<dbReference type="AlphaFoldDB" id="A0A1J5R5U2"/>
<dbReference type="InterPro" id="IPR014004">
    <property type="entry name" value="Transpt-assoc_nodulatn_dom_bac"/>
</dbReference>
<evidence type="ECO:0000259" key="5">
    <source>
        <dbReference type="PROSITE" id="PS50914"/>
    </source>
</evidence>
<name>A0A1J5R5U2_9ZZZZ</name>
<dbReference type="InterPro" id="IPR007055">
    <property type="entry name" value="BON_dom"/>
</dbReference>
<sequence>MNTKFARVSILSAALLVPAALLIPSFSYAADTSTSTTGEYLDDATITTKVKSSFAGDKWVKGRDISVRTDQGVVDLTGTVSSKKESDRATALATKVKGVKAVHNNLKVGSD</sequence>
<evidence type="ECO:0000256" key="4">
    <source>
        <dbReference type="ARBA" id="ARBA00022764"/>
    </source>
</evidence>
<comment type="subcellular location">
    <subcellularLocation>
        <location evidence="1">Periplasm</location>
    </subcellularLocation>
</comment>
<evidence type="ECO:0000256" key="1">
    <source>
        <dbReference type="ARBA" id="ARBA00004418"/>
    </source>
</evidence>
<evidence type="ECO:0000256" key="3">
    <source>
        <dbReference type="ARBA" id="ARBA00022737"/>
    </source>
</evidence>